<reference evidence="1" key="1">
    <citation type="submission" date="2019-04" db="EMBL/GenBank/DDBJ databases">
        <title>Microbes associate with the intestines of laboratory mice.</title>
        <authorList>
            <person name="Navarre W."/>
            <person name="Wong E."/>
            <person name="Huang K."/>
            <person name="Tropini C."/>
            <person name="Ng K."/>
            <person name="Yu B."/>
        </authorList>
    </citation>
    <scope>NUCLEOTIDE SEQUENCE</scope>
    <source>
        <strain evidence="1">NM01_1-7b</strain>
    </source>
</reference>
<protein>
    <submittedName>
        <fullName evidence="1">NACHT domain-containing protein</fullName>
    </submittedName>
</protein>
<sequence>MGWDKENKVEINAHNGAQVVIADGSATVYATQNNSNENSSIKEEKFQNNKKQDYIKNWNSRLFLHQDNDENPISLADAFIMPDYRICAYIRKIGIFINNTLEQTIEKFINYNETSTMLIIGVPGMGKTTIASWLANKYKMDNNVIILRFRDWESDILDKGILKAICKTLACKKEDLENRVLILDGFDEMKSLYIREKLLDDLLHNLLDYENMKCIITSRPNYIVTDGFQNSLEIKAFDVDKIELFCKKVAGISIDLSEKIEENLDVLGIPVILYMAIMSSIDIAQKATKPELYTHIFAKKGGIFDRFSHDGVAYSKGAHIMRNGENIKKYLAFLQDVAFKMFEKNDLSLSKSEYKIPELAYEGNLVSVLEFPIKYLFENTSTTIEFIHKSLYEYFVSEYIYNSIADILNEDENIGIELAGVFGSLLKSNPLTPEILEFLKYRIRCSRLNRKYDVIYIAFKKMLENGMTYYMKEKCKNILKCEMSIFKNMLEVIHCWESCILSLDELIYYINKINVDGLNLNGADLRGNKGSKITIEEDIIKSNLVEMNKKGANFIRISLTEAKLVGADLKYADLREANLISVDVRGADLEDANLEGANIDGSIWYKNDIKKILPQLKESKFTYIIVEEQGERKKVYRNELFSDES</sequence>
<comment type="caution">
    <text evidence="1">The sequence shown here is derived from an EMBL/GenBank/DDBJ whole genome shotgun (WGS) entry which is preliminary data.</text>
</comment>
<organism evidence="1 2">
    <name type="scientific">Petralouisia muris</name>
    <dbReference type="NCBI Taxonomy" id="3032872"/>
    <lineage>
        <taxon>Bacteria</taxon>
        <taxon>Bacillati</taxon>
        <taxon>Bacillota</taxon>
        <taxon>Clostridia</taxon>
        <taxon>Lachnospirales</taxon>
        <taxon>Lachnospiraceae</taxon>
        <taxon>Petralouisia</taxon>
    </lineage>
</organism>
<evidence type="ECO:0000313" key="1">
    <source>
        <dbReference type="EMBL" id="TGY95015.1"/>
    </source>
</evidence>
<keyword evidence="2" id="KW-1185">Reference proteome</keyword>
<name>A0AC61RSY1_9FIRM</name>
<gene>
    <name evidence="1" type="ORF">E5329_17115</name>
</gene>
<accession>A0AC61RSY1</accession>
<proteinExistence type="predicted"/>
<dbReference type="EMBL" id="SRYA01000037">
    <property type="protein sequence ID" value="TGY95015.1"/>
    <property type="molecule type" value="Genomic_DNA"/>
</dbReference>
<evidence type="ECO:0000313" key="2">
    <source>
        <dbReference type="Proteomes" id="UP000304953"/>
    </source>
</evidence>
<dbReference type="Proteomes" id="UP000304953">
    <property type="component" value="Unassembled WGS sequence"/>
</dbReference>